<dbReference type="STRING" id="474950.SAMN05421771_2080"/>
<feature type="binding site" evidence="5">
    <location>
        <position position="295"/>
    </location>
    <ligand>
        <name>FAD</name>
        <dbReference type="ChEBI" id="CHEBI:57692"/>
    </ligand>
</feature>
<dbReference type="Proteomes" id="UP000199024">
    <property type="component" value="Unassembled WGS sequence"/>
</dbReference>
<keyword evidence="1 5" id="KW-0285">Flavoprotein</keyword>
<dbReference type="RefSeq" id="WP_089839020.1">
    <property type="nucleotide sequence ID" value="NZ_FOZL01000001.1"/>
</dbReference>
<dbReference type="PANTHER" id="PTHR46972">
    <property type="entry name" value="MONOOXYGENASE ASQM-RELATED"/>
    <property type="match status" value="1"/>
</dbReference>
<dbReference type="Gene3D" id="3.50.50.60">
    <property type="entry name" value="FAD/NAD(P)-binding domain"/>
    <property type="match status" value="1"/>
</dbReference>
<dbReference type="InterPro" id="IPR043683">
    <property type="entry name" value="TetX_monooxygenase"/>
</dbReference>
<dbReference type="PANTHER" id="PTHR46972:SF1">
    <property type="entry name" value="FAD DEPENDENT OXIDOREDUCTASE DOMAIN-CONTAINING PROTEIN"/>
    <property type="match status" value="1"/>
</dbReference>
<name>A0A1I6M930_9BACT</name>
<evidence type="ECO:0000256" key="3">
    <source>
        <dbReference type="ARBA" id="ARBA00023002"/>
    </source>
</evidence>
<dbReference type="OrthoDB" id="9806565at2"/>
<dbReference type="GO" id="GO:0005737">
    <property type="term" value="C:cytoplasm"/>
    <property type="evidence" value="ECO:0007669"/>
    <property type="project" value="UniProtKB-SubCell"/>
</dbReference>
<keyword evidence="5" id="KW-0963">Cytoplasm</keyword>
<dbReference type="GO" id="GO:0071949">
    <property type="term" value="F:FAD binding"/>
    <property type="evidence" value="ECO:0007669"/>
    <property type="project" value="InterPro"/>
</dbReference>
<comment type="similarity">
    <text evidence="5">Belongs to the aromatic-ring hydroxylase family. TetX subfamily.</text>
</comment>
<keyword evidence="5" id="KW-0521">NADP</keyword>
<dbReference type="PRINTS" id="PR00420">
    <property type="entry name" value="RNGMNOXGNASE"/>
</dbReference>
<accession>A0A1I6M930</accession>
<feature type="domain" description="FAD-binding" evidence="6">
    <location>
        <begin position="5"/>
        <end position="327"/>
    </location>
</feature>
<evidence type="ECO:0000256" key="5">
    <source>
        <dbReference type="HAMAP-Rule" id="MF_00845"/>
    </source>
</evidence>
<dbReference type="SUPFAM" id="SSF51905">
    <property type="entry name" value="FAD/NAD(P)-binding domain"/>
    <property type="match status" value="1"/>
</dbReference>
<dbReference type="EMBL" id="FOZL01000001">
    <property type="protein sequence ID" value="SFS12199.1"/>
    <property type="molecule type" value="Genomic_DNA"/>
</dbReference>
<evidence type="ECO:0000256" key="2">
    <source>
        <dbReference type="ARBA" id="ARBA00022827"/>
    </source>
</evidence>
<protein>
    <recommendedName>
        <fullName evidence="5">Flavin-dependent monooxygenase</fullName>
    </recommendedName>
    <alternativeName>
        <fullName evidence="5">TetX monooxygenase</fullName>
        <shortName evidence="5">TetX</shortName>
        <ecNumber evidence="5">1.14.13.-</ecNumber>
    </alternativeName>
</protein>
<dbReference type="EC" id="1.14.13.-" evidence="5"/>
<keyword evidence="4 5" id="KW-0503">Monooxygenase</keyword>
<evidence type="ECO:0000259" key="6">
    <source>
        <dbReference type="Pfam" id="PF01494"/>
    </source>
</evidence>
<keyword evidence="8" id="KW-1185">Reference proteome</keyword>
<dbReference type="Pfam" id="PF01494">
    <property type="entry name" value="FAD_binding_3"/>
    <property type="match status" value="1"/>
</dbReference>
<feature type="binding site" evidence="5">
    <location>
        <position position="103"/>
    </location>
    <ligand>
        <name>FAD</name>
        <dbReference type="ChEBI" id="CHEBI:57692"/>
    </ligand>
</feature>
<comment type="function">
    <text evidence="5">An FAD-requiring monooxygenase active on some tetracycline antibiotic derivatives, which leads to their inactivation. Hydroxylates carbon 11a of tetracycline and some analogs.</text>
</comment>
<reference evidence="7 8" key="1">
    <citation type="submission" date="2016-10" db="EMBL/GenBank/DDBJ databases">
        <authorList>
            <person name="de Groot N.N."/>
        </authorList>
    </citation>
    <scope>NUCLEOTIDE SEQUENCE [LARGE SCALE GENOMIC DNA]</scope>
    <source>
        <strain evidence="7 8">DSM 21001</strain>
    </source>
</reference>
<comment type="domain">
    <text evidence="5">Consists of an N-terminal FAD-binding domain with a Rossman fold and a C-terminal substrate-binding domain.</text>
</comment>
<proteinExistence type="inferred from homology"/>
<evidence type="ECO:0000313" key="8">
    <source>
        <dbReference type="Proteomes" id="UP000199024"/>
    </source>
</evidence>
<dbReference type="AlphaFoldDB" id="A0A1I6M930"/>
<keyword evidence="5" id="KW-0547">Nucleotide-binding</keyword>
<organism evidence="7 8">
    <name type="scientific">Granulicella pectinivorans</name>
    <dbReference type="NCBI Taxonomy" id="474950"/>
    <lineage>
        <taxon>Bacteria</taxon>
        <taxon>Pseudomonadati</taxon>
        <taxon>Acidobacteriota</taxon>
        <taxon>Terriglobia</taxon>
        <taxon>Terriglobales</taxon>
        <taxon>Acidobacteriaceae</taxon>
        <taxon>Granulicella</taxon>
    </lineage>
</organism>
<gene>
    <name evidence="7" type="ORF">SAMN05421771_2080</name>
</gene>
<comment type="cofactor">
    <cofactor evidence="5">
        <name>FAD</name>
        <dbReference type="ChEBI" id="CHEBI:57692"/>
    </cofactor>
</comment>
<comment type="subunit">
    <text evidence="5">Monomer.</text>
</comment>
<comment type="catalytic activity">
    <reaction evidence="5">
        <text>a tetracycline + NADPH + O2 + H(+) = an 11a-hydroxytetracycline + NADP(+) + H2O</text>
        <dbReference type="Rhea" id="RHEA:61444"/>
        <dbReference type="ChEBI" id="CHEBI:15377"/>
        <dbReference type="ChEBI" id="CHEBI:15378"/>
        <dbReference type="ChEBI" id="CHEBI:15379"/>
        <dbReference type="ChEBI" id="CHEBI:57783"/>
        <dbReference type="ChEBI" id="CHEBI:58349"/>
        <dbReference type="ChEBI" id="CHEBI:144644"/>
        <dbReference type="ChEBI" id="CHEBI:144645"/>
    </reaction>
</comment>
<comment type="subcellular location">
    <subcellularLocation>
        <location evidence="5">Cytoplasm</location>
    </subcellularLocation>
</comment>
<sequence length="391" mass="41808">MNPSITIIGGGLGGLTLARVLHIHGIAATVYEAEASADARGQGGLLDIHEYNGQLALKAAGLYEDFRGLIQAEAEAQCILDKNGSVLLYQPDKGNGGRPEVPRGDLRRILLDSLPSGTVRWGHKTTAVSSIGDGRHTVTFANGSTATTNLLVGADGAWSRVRPLLTEAKPTYAGTSFIETFLFDCEARHKASADAVGSGTMMALAPGKGIMAHREADATLHAYVALNKPEDWIANIDFSDPISTLARVAAEFEGWAPQLIELLTGTETDPVLRPIYTLPIGHRWRRVRGVTLLGDAAHLMSPFAGEGANLAMYDGAELGKAIAANPNDLEAALLVYEKDMFTRSASAAEEADRNLKLFFDENTPQSVIDLFTNHQAIHESLARQSRVAEAT</sequence>
<dbReference type="GO" id="GO:0004497">
    <property type="term" value="F:monooxygenase activity"/>
    <property type="evidence" value="ECO:0007669"/>
    <property type="project" value="UniProtKB-UniRule"/>
</dbReference>
<feature type="binding site" evidence="5">
    <location>
        <position position="47"/>
    </location>
    <ligand>
        <name>FAD</name>
        <dbReference type="ChEBI" id="CHEBI:57692"/>
    </ligand>
</feature>
<dbReference type="InterPro" id="IPR002938">
    <property type="entry name" value="FAD-bd"/>
</dbReference>
<dbReference type="HAMAP" id="MF_00845">
    <property type="entry name" value="TetX_monooxygenase"/>
    <property type="match status" value="1"/>
</dbReference>
<evidence type="ECO:0000313" key="7">
    <source>
        <dbReference type="EMBL" id="SFS12199.1"/>
    </source>
</evidence>
<keyword evidence="2 5" id="KW-0274">FAD</keyword>
<dbReference type="GO" id="GO:0046677">
    <property type="term" value="P:response to antibiotic"/>
    <property type="evidence" value="ECO:0007669"/>
    <property type="project" value="InterPro"/>
</dbReference>
<evidence type="ECO:0000256" key="4">
    <source>
        <dbReference type="ARBA" id="ARBA00023033"/>
    </source>
</evidence>
<dbReference type="InterPro" id="IPR036188">
    <property type="entry name" value="FAD/NAD-bd_sf"/>
</dbReference>
<evidence type="ECO:0000256" key="1">
    <source>
        <dbReference type="ARBA" id="ARBA00022630"/>
    </source>
</evidence>
<keyword evidence="3 5" id="KW-0560">Oxidoreductase</keyword>
<feature type="binding site" evidence="5">
    <location>
        <position position="40"/>
    </location>
    <ligand>
        <name>NADPH</name>
        <dbReference type="ChEBI" id="CHEBI:57783"/>
    </ligand>
</feature>